<dbReference type="Proteomes" id="UP001169027">
    <property type="component" value="Unassembled WGS sequence"/>
</dbReference>
<protein>
    <submittedName>
        <fullName evidence="1">Uncharacterized protein</fullName>
    </submittedName>
</protein>
<dbReference type="RefSeq" id="WP_301805570.1">
    <property type="nucleotide sequence ID" value="NZ_JAUJZH010000003.1"/>
</dbReference>
<gene>
    <name evidence="1" type="ORF">Q2T77_06415</name>
</gene>
<organism evidence="1 2">
    <name type="scientific">Variovorax ginsengisoli</name>
    <dbReference type="NCBI Taxonomy" id="363844"/>
    <lineage>
        <taxon>Bacteria</taxon>
        <taxon>Pseudomonadati</taxon>
        <taxon>Pseudomonadota</taxon>
        <taxon>Betaproteobacteria</taxon>
        <taxon>Burkholderiales</taxon>
        <taxon>Comamonadaceae</taxon>
        <taxon>Variovorax</taxon>
    </lineage>
</organism>
<evidence type="ECO:0000313" key="1">
    <source>
        <dbReference type="EMBL" id="MDO1531914.1"/>
    </source>
</evidence>
<comment type="caution">
    <text evidence="1">The sequence shown here is derived from an EMBL/GenBank/DDBJ whole genome shotgun (WGS) entry which is preliminary data.</text>
</comment>
<evidence type="ECO:0000313" key="2">
    <source>
        <dbReference type="Proteomes" id="UP001169027"/>
    </source>
</evidence>
<reference evidence="1" key="1">
    <citation type="submission" date="2023-06" db="EMBL/GenBank/DDBJ databases">
        <authorList>
            <person name="Jiang Y."/>
            <person name="Liu Q."/>
        </authorList>
    </citation>
    <scope>NUCLEOTIDE SEQUENCE</scope>
    <source>
        <strain evidence="1">CGMCC 1.12090</strain>
    </source>
</reference>
<accession>A0ABT8RZ13</accession>
<proteinExistence type="predicted"/>
<sequence>MTIKPTTPYQDGVYAREHGFGMVHDNPFPPGCEAWKEFCRGWMAMNRSMAGLKSSKEQPHDR</sequence>
<dbReference type="EMBL" id="JAUKVY010000003">
    <property type="protein sequence ID" value="MDO1531914.1"/>
    <property type="molecule type" value="Genomic_DNA"/>
</dbReference>
<name>A0ABT8RZ13_9BURK</name>
<keyword evidence="2" id="KW-1185">Reference proteome</keyword>